<evidence type="ECO:0000256" key="2">
    <source>
        <dbReference type="ARBA" id="ARBA00006577"/>
    </source>
</evidence>
<dbReference type="Proteomes" id="UP000429232">
    <property type="component" value="Chromosome"/>
</dbReference>
<feature type="compositionally biased region" description="Basic residues" evidence="7">
    <location>
        <begin position="323"/>
        <end position="332"/>
    </location>
</feature>
<dbReference type="PANTHER" id="PTHR43811">
    <property type="entry name" value="FKBP-TYPE PEPTIDYL-PROLYL CIS-TRANS ISOMERASE FKPA"/>
    <property type="match status" value="1"/>
</dbReference>
<sequence length="332" mass="35868">MMKKLFSGFVALIAFIYSAKAQVVITQTPKGAQYQVFTHNTGPKIKLEDIVTFHVVQKTDRDSVVFSSYTIGHPVQIQVKPSQNVADLMEVFPLLANKDSALIKVPVDSVFKGHEKERPPFLSAKSYISYIVKIEKVQTLAEALAERNAELQKIQKAELTKADEYIAANKIPATSLPSGLKYVITQQGTGRKALTGDTVLVNYTGRTLAGKVFDTSLQSVAQAAGLQQPGRNYQPIQVILGQNTVIAGWEAGLRLLNQGAQATLIIPSSLAYGERGAGQDIGPFSTLLFDVELVKLNPGPRPATTAPAAKPITGAKTTVKKGTTVKKKVTHK</sequence>
<feature type="signal peptide" evidence="8">
    <location>
        <begin position="1"/>
        <end position="21"/>
    </location>
</feature>
<evidence type="ECO:0000256" key="4">
    <source>
        <dbReference type="ARBA" id="ARBA00023110"/>
    </source>
</evidence>
<evidence type="ECO:0000256" key="5">
    <source>
        <dbReference type="ARBA" id="ARBA00023235"/>
    </source>
</evidence>
<keyword evidence="5 6" id="KW-0413">Isomerase</keyword>
<comment type="similarity">
    <text evidence="2">Belongs to the FKBP-type PPIase family.</text>
</comment>
<gene>
    <name evidence="9" type="ORF">GO620_012565</name>
</gene>
<keyword evidence="10" id="KW-1185">Reference proteome</keyword>
<dbReference type="Pfam" id="PF00254">
    <property type="entry name" value="FKBP_C"/>
    <property type="match status" value="1"/>
</dbReference>
<evidence type="ECO:0000313" key="10">
    <source>
        <dbReference type="Proteomes" id="UP000429232"/>
    </source>
</evidence>
<evidence type="ECO:0000256" key="8">
    <source>
        <dbReference type="SAM" id="SignalP"/>
    </source>
</evidence>
<evidence type="ECO:0000256" key="7">
    <source>
        <dbReference type="SAM" id="MobiDB-lite"/>
    </source>
</evidence>
<dbReference type="InterPro" id="IPR001179">
    <property type="entry name" value="PPIase_FKBP_dom"/>
</dbReference>
<dbReference type="KEGG" id="mgik:GO620_012565"/>
<feature type="chain" id="PRO_5035216749" description="peptidylprolyl isomerase" evidence="8">
    <location>
        <begin position="22"/>
        <end position="332"/>
    </location>
</feature>
<comment type="catalytic activity">
    <reaction evidence="1 6">
        <text>[protein]-peptidylproline (omega=180) = [protein]-peptidylproline (omega=0)</text>
        <dbReference type="Rhea" id="RHEA:16237"/>
        <dbReference type="Rhea" id="RHEA-COMP:10747"/>
        <dbReference type="Rhea" id="RHEA-COMP:10748"/>
        <dbReference type="ChEBI" id="CHEBI:83833"/>
        <dbReference type="ChEBI" id="CHEBI:83834"/>
        <dbReference type="EC" id="5.2.1.8"/>
    </reaction>
</comment>
<dbReference type="PROSITE" id="PS50059">
    <property type="entry name" value="FKBP_PPIASE"/>
    <property type="match status" value="1"/>
</dbReference>
<keyword evidence="4 6" id="KW-0697">Rotamase</keyword>
<dbReference type="EC" id="5.2.1.8" evidence="3 6"/>
<proteinExistence type="inferred from homology"/>
<dbReference type="SUPFAM" id="SSF54534">
    <property type="entry name" value="FKBP-like"/>
    <property type="match status" value="2"/>
</dbReference>
<evidence type="ECO:0000256" key="1">
    <source>
        <dbReference type="ARBA" id="ARBA00000971"/>
    </source>
</evidence>
<evidence type="ECO:0000256" key="3">
    <source>
        <dbReference type="ARBA" id="ARBA00013194"/>
    </source>
</evidence>
<feature type="region of interest" description="Disordered" evidence="7">
    <location>
        <begin position="300"/>
        <end position="332"/>
    </location>
</feature>
<protein>
    <recommendedName>
        <fullName evidence="3 6">peptidylprolyl isomerase</fullName>
        <ecNumber evidence="3 6">5.2.1.8</ecNumber>
    </recommendedName>
</protein>
<dbReference type="AlphaFoldDB" id="A0A6I4I1J5"/>
<keyword evidence="8" id="KW-0732">Signal</keyword>
<evidence type="ECO:0000256" key="6">
    <source>
        <dbReference type="PROSITE-ProRule" id="PRU00277"/>
    </source>
</evidence>
<reference evidence="9 10" key="1">
    <citation type="submission" date="2020-12" db="EMBL/GenBank/DDBJ databases">
        <title>HMF7856_wgs.fasta genome submission.</title>
        <authorList>
            <person name="Kang H."/>
            <person name="Kim H."/>
            <person name="Joh K."/>
        </authorList>
    </citation>
    <scope>NUCLEOTIDE SEQUENCE [LARGE SCALE GENOMIC DNA]</scope>
    <source>
        <strain evidence="9 10">HMF7856</strain>
    </source>
</reference>
<dbReference type="Gene3D" id="3.10.50.40">
    <property type="match status" value="2"/>
</dbReference>
<dbReference type="EMBL" id="CP066775">
    <property type="protein sequence ID" value="QQL49006.1"/>
    <property type="molecule type" value="Genomic_DNA"/>
</dbReference>
<dbReference type="InterPro" id="IPR046357">
    <property type="entry name" value="PPIase_dom_sf"/>
</dbReference>
<dbReference type="PANTHER" id="PTHR43811:SF57">
    <property type="entry name" value="FKBP-TYPE PEPTIDYL-PROLYL CIS-TRANS ISOMERASE FKPA-RELATED"/>
    <property type="match status" value="1"/>
</dbReference>
<evidence type="ECO:0000313" key="9">
    <source>
        <dbReference type="EMBL" id="QQL49006.1"/>
    </source>
</evidence>
<organism evidence="9 10">
    <name type="scientific">Mucilaginibacter ginkgonis</name>
    <dbReference type="NCBI Taxonomy" id="2682091"/>
    <lineage>
        <taxon>Bacteria</taxon>
        <taxon>Pseudomonadati</taxon>
        <taxon>Bacteroidota</taxon>
        <taxon>Sphingobacteriia</taxon>
        <taxon>Sphingobacteriales</taxon>
        <taxon>Sphingobacteriaceae</taxon>
        <taxon>Mucilaginibacter</taxon>
    </lineage>
</organism>
<accession>A0A6I4I1J5</accession>
<dbReference type="GO" id="GO:0003755">
    <property type="term" value="F:peptidyl-prolyl cis-trans isomerase activity"/>
    <property type="evidence" value="ECO:0007669"/>
    <property type="project" value="UniProtKB-KW"/>
</dbReference>
<feature type="compositionally biased region" description="Low complexity" evidence="7">
    <location>
        <begin position="302"/>
        <end position="322"/>
    </location>
</feature>
<name>A0A6I4I1J5_9SPHI</name>